<dbReference type="AlphaFoldDB" id="A0A2T0XBE4"/>
<dbReference type="EMBL" id="QPIZ01000010">
    <property type="protein sequence ID" value="RCW35298.1"/>
    <property type="molecule type" value="Genomic_DNA"/>
</dbReference>
<keyword evidence="2" id="KW-0174">Coenzyme M biosynthesis</keyword>
<name>A0A2T0XBE4_9BACT</name>
<dbReference type="RefSeq" id="WP_181256500.1">
    <property type="nucleotide sequence ID" value="NZ_PVTS01000016.1"/>
</dbReference>
<organism evidence="5 6">
    <name type="scientific">Marinilabilia salmonicolor</name>
    <dbReference type="NCBI Taxonomy" id="989"/>
    <lineage>
        <taxon>Bacteria</taxon>
        <taxon>Pseudomonadati</taxon>
        <taxon>Bacteroidota</taxon>
        <taxon>Bacteroidia</taxon>
        <taxon>Marinilabiliales</taxon>
        <taxon>Marinilabiliaceae</taxon>
        <taxon>Marinilabilia</taxon>
    </lineage>
</organism>
<dbReference type="GO" id="GO:0016765">
    <property type="term" value="F:transferase activity, transferring alkyl or aryl (other than methyl) groups"/>
    <property type="evidence" value="ECO:0007669"/>
    <property type="project" value="InterPro"/>
</dbReference>
<dbReference type="STRING" id="1168289.GCA_000259075_02126"/>
<evidence type="ECO:0000256" key="3">
    <source>
        <dbReference type="ARBA" id="ARBA00022898"/>
    </source>
</evidence>
<keyword evidence="3" id="KW-0663">Pyridoxal phosphate</keyword>
<reference evidence="5 6" key="1">
    <citation type="submission" date="2018-07" db="EMBL/GenBank/DDBJ databases">
        <title>Freshwater and sediment microbial communities from various areas in North America, analyzing microbe dynamics in response to fracking.</title>
        <authorList>
            <person name="Lamendella R."/>
        </authorList>
    </citation>
    <scope>NUCLEOTIDE SEQUENCE [LARGE SCALE GENOMIC DNA]</scope>
    <source>
        <strain evidence="5 6">160A</strain>
    </source>
</reference>
<proteinExistence type="predicted"/>
<evidence type="ECO:0000313" key="5">
    <source>
        <dbReference type="EMBL" id="RCW35298.1"/>
    </source>
</evidence>
<keyword evidence="6" id="KW-1185">Reference proteome</keyword>
<evidence type="ECO:0000313" key="6">
    <source>
        <dbReference type="Proteomes" id="UP000252733"/>
    </source>
</evidence>
<feature type="domain" description="Tryptophan synthase beta chain-like PALP" evidence="4">
    <location>
        <begin position="107"/>
        <end position="392"/>
    </location>
</feature>
<dbReference type="InterPro" id="IPR001926">
    <property type="entry name" value="TrpB-like_PALP"/>
</dbReference>
<dbReference type="InterPro" id="IPR036052">
    <property type="entry name" value="TrpB-like_PALP_sf"/>
</dbReference>
<dbReference type="SUPFAM" id="SSF53686">
    <property type="entry name" value="Tryptophan synthase beta subunit-like PLP-dependent enzymes"/>
    <property type="match status" value="1"/>
</dbReference>
<dbReference type="Gene3D" id="3.40.50.1100">
    <property type="match status" value="2"/>
</dbReference>
<dbReference type="NCBIfam" id="TIGR03844">
    <property type="entry name" value="cysteate_syn"/>
    <property type="match status" value="1"/>
</dbReference>
<dbReference type="InterPro" id="IPR022401">
    <property type="entry name" value="Cysteate_synthase"/>
</dbReference>
<evidence type="ECO:0000256" key="1">
    <source>
        <dbReference type="ARBA" id="ARBA00001933"/>
    </source>
</evidence>
<accession>A0A2T0XBE4</accession>
<evidence type="ECO:0000256" key="2">
    <source>
        <dbReference type="ARBA" id="ARBA00022545"/>
    </source>
</evidence>
<sequence length="430" mass="47356">MASQFVPTQYLLQSVKTGQEFVDKGWTLDAPGEDDPSLIRAVYEEVQLNLKDESLGLFKFADWLPVNHMLQGSAPPVTYKSEGLAKHLGLNNLYITFSGYWPEKGAFMPTCSFKETEAYSVGGRLTADTEGVLVVASAGNTARAFARVCSDNDIKLLLCVPEDNLSAMWFDRPIKSNVKLVSTRSGSDYFDAIHLSNMICDLPGFFAEGGAKNVARRDGMGTTVLSAATFIGHIPDHYFQAVGSGTGAIAAWEANQRLMVDGRFGTNIMKLRVAQNAPFTPIYDAWKADSRQMLEFDNDEARRQVEDMDAKVLSNRKPPYPIFGGLYDALKDTSGEVLVASNEEGRKAAALFEELEGCDIHPAAGIATATLIKEVEKGTVPQDDIVMLNITGGGEELFKREKEVEYLKPDYVFDIEPDIEDVKKVLKDLF</sequence>
<dbReference type="GO" id="GO:0019295">
    <property type="term" value="P:coenzyme M biosynthetic process"/>
    <property type="evidence" value="ECO:0007669"/>
    <property type="project" value="UniProtKB-KW"/>
</dbReference>
<comment type="caution">
    <text evidence="5">The sequence shown here is derived from an EMBL/GenBank/DDBJ whole genome shotgun (WGS) entry which is preliminary data.</text>
</comment>
<comment type="cofactor">
    <cofactor evidence="1">
        <name>pyridoxal 5'-phosphate</name>
        <dbReference type="ChEBI" id="CHEBI:597326"/>
    </cofactor>
</comment>
<gene>
    <name evidence="5" type="ORF">DFO77_11064</name>
</gene>
<dbReference type="Proteomes" id="UP000252733">
    <property type="component" value="Unassembled WGS sequence"/>
</dbReference>
<protein>
    <submittedName>
        <fullName evidence="5">Cysteate synthase</fullName>
    </submittedName>
</protein>
<dbReference type="Pfam" id="PF00291">
    <property type="entry name" value="PALP"/>
    <property type="match status" value="1"/>
</dbReference>
<evidence type="ECO:0000259" key="4">
    <source>
        <dbReference type="Pfam" id="PF00291"/>
    </source>
</evidence>